<evidence type="ECO:0000256" key="2">
    <source>
        <dbReference type="SAM" id="Phobius"/>
    </source>
</evidence>
<accession>A0A9X1MBP0</accession>
<keyword evidence="2" id="KW-1133">Transmembrane helix</keyword>
<dbReference type="Proteomes" id="UP001139158">
    <property type="component" value="Unassembled WGS sequence"/>
</dbReference>
<dbReference type="Pfam" id="PF01476">
    <property type="entry name" value="LysM"/>
    <property type="match status" value="1"/>
</dbReference>
<evidence type="ECO:0000256" key="1">
    <source>
        <dbReference type="SAM" id="MobiDB-lite"/>
    </source>
</evidence>
<reference evidence="4" key="1">
    <citation type="submission" date="2021-10" db="EMBL/GenBank/DDBJ databases">
        <title>Novel species in genus Arthrobacter.</title>
        <authorList>
            <person name="Liu Y."/>
        </authorList>
    </citation>
    <scope>NUCLEOTIDE SEQUENCE</scope>
    <source>
        <strain evidence="4">Zg-Y453</strain>
    </source>
</reference>
<keyword evidence="5" id="KW-1185">Reference proteome</keyword>
<dbReference type="InterPro" id="IPR018392">
    <property type="entry name" value="LysM"/>
</dbReference>
<keyword evidence="2" id="KW-0472">Membrane</keyword>
<comment type="caution">
    <text evidence="4">The sequence shown here is derived from an EMBL/GenBank/DDBJ whole genome shotgun (WGS) entry which is preliminary data.</text>
</comment>
<gene>
    <name evidence="4" type="ORF">LJ757_02970</name>
</gene>
<feature type="transmembrane region" description="Helical" evidence="2">
    <location>
        <begin position="48"/>
        <end position="81"/>
    </location>
</feature>
<proteinExistence type="predicted"/>
<sequence>MRRLLEDLIQAAAAAAAGLLLVWSGTRLSEHTATFDILSAGSLTDLQSFAALAASAAGLLVLAWWTVGMTAGFISALLLRFGKQRAARTVGRFSPEFLRRLAAAALGLQVASVPMAALAVPPPGPAESAAGSPAAAVAWGGNLTIDPLWQPLQSSGGLDPFDPHWKPASEPVSGPLQSPPSARWQAPAHQDVTVTAGDTLWALAAAQLGPLATDAGIASHWPAWFELNRAVIGADPHVLQPGQVLAVPPLPAD</sequence>
<dbReference type="AlphaFoldDB" id="A0A9X1MBP0"/>
<organism evidence="4 5">
    <name type="scientific">Arthrobacter caoxuetaonis</name>
    <dbReference type="NCBI Taxonomy" id="2886935"/>
    <lineage>
        <taxon>Bacteria</taxon>
        <taxon>Bacillati</taxon>
        <taxon>Actinomycetota</taxon>
        <taxon>Actinomycetes</taxon>
        <taxon>Micrococcales</taxon>
        <taxon>Micrococcaceae</taxon>
        <taxon>Arthrobacter</taxon>
    </lineage>
</organism>
<dbReference type="Gene3D" id="3.10.350.10">
    <property type="entry name" value="LysM domain"/>
    <property type="match status" value="1"/>
</dbReference>
<dbReference type="RefSeq" id="WP_227894494.1">
    <property type="nucleotide sequence ID" value="NZ_CP099466.1"/>
</dbReference>
<dbReference type="EMBL" id="JAJFZV010000001">
    <property type="protein sequence ID" value="MCC3296766.1"/>
    <property type="molecule type" value="Genomic_DNA"/>
</dbReference>
<dbReference type="InterPro" id="IPR036779">
    <property type="entry name" value="LysM_dom_sf"/>
</dbReference>
<dbReference type="CDD" id="cd00118">
    <property type="entry name" value="LysM"/>
    <property type="match status" value="1"/>
</dbReference>
<name>A0A9X1MBP0_9MICC</name>
<feature type="region of interest" description="Disordered" evidence="1">
    <location>
        <begin position="159"/>
        <end position="183"/>
    </location>
</feature>
<evidence type="ECO:0000259" key="3">
    <source>
        <dbReference type="PROSITE" id="PS51782"/>
    </source>
</evidence>
<evidence type="ECO:0000313" key="5">
    <source>
        <dbReference type="Proteomes" id="UP001139158"/>
    </source>
</evidence>
<feature type="domain" description="LysM" evidence="3">
    <location>
        <begin position="190"/>
        <end position="247"/>
    </location>
</feature>
<protein>
    <submittedName>
        <fullName evidence="4">LysM peptidoglycan-binding domain-containing protein</fullName>
    </submittedName>
</protein>
<dbReference type="PROSITE" id="PS51782">
    <property type="entry name" value="LYSM"/>
    <property type="match status" value="1"/>
</dbReference>
<evidence type="ECO:0000313" key="4">
    <source>
        <dbReference type="EMBL" id="MCC3296766.1"/>
    </source>
</evidence>
<keyword evidence="2" id="KW-0812">Transmembrane</keyword>